<reference evidence="3 4" key="1">
    <citation type="submission" date="2018-01" db="EMBL/GenBank/DDBJ databases">
        <title>Deinococcus koreensis sp. nov., a radiation-resistant bacterium isolated from river water.</title>
        <authorList>
            <person name="Choi A."/>
        </authorList>
    </citation>
    <scope>NUCLEOTIDE SEQUENCE [LARGE SCALE GENOMIC DNA]</scope>
    <source>
        <strain evidence="3 4">SJW1-2</strain>
    </source>
</reference>
<evidence type="ECO:0000313" key="4">
    <source>
        <dbReference type="Proteomes" id="UP000236379"/>
    </source>
</evidence>
<organism evidence="3 4">
    <name type="scientific">Deinococcus koreensis</name>
    <dbReference type="NCBI Taxonomy" id="2054903"/>
    <lineage>
        <taxon>Bacteria</taxon>
        <taxon>Thermotogati</taxon>
        <taxon>Deinococcota</taxon>
        <taxon>Deinococci</taxon>
        <taxon>Deinococcales</taxon>
        <taxon>Deinococcaceae</taxon>
        <taxon>Deinococcus</taxon>
    </lineage>
</organism>
<dbReference type="Proteomes" id="UP000236379">
    <property type="component" value="Unassembled WGS sequence"/>
</dbReference>
<dbReference type="AlphaFoldDB" id="A0A2K3UZJ6"/>
<feature type="compositionally biased region" description="Polar residues" evidence="1">
    <location>
        <begin position="24"/>
        <end position="47"/>
    </location>
</feature>
<feature type="signal peptide" evidence="2">
    <location>
        <begin position="1"/>
        <end position="17"/>
    </location>
</feature>
<dbReference type="EMBL" id="PPPD01000001">
    <property type="protein sequence ID" value="PNY81957.1"/>
    <property type="molecule type" value="Genomic_DNA"/>
</dbReference>
<dbReference type="RefSeq" id="WP_103312396.1">
    <property type="nucleotide sequence ID" value="NZ_PPPD01000001.1"/>
</dbReference>
<name>A0A2K3UZJ6_9DEIO</name>
<accession>A0A2K3UZJ6</accession>
<gene>
    <name evidence="3" type="ORF">CVO96_11790</name>
</gene>
<dbReference type="OrthoDB" id="61442at2"/>
<keyword evidence="4" id="KW-1185">Reference proteome</keyword>
<evidence type="ECO:0000256" key="1">
    <source>
        <dbReference type="SAM" id="MobiDB-lite"/>
    </source>
</evidence>
<evidence type="ECO:0000256" key="2">
    <source>
        <dbReference type="SAM" id="SignalP"/>
    </source>
</evidence>
<sequence length="395" mass="41518">MKLLPTLALTSLTLLLAACGPQGGTQPPVTQDPATIAPTSPTAQSLDVRQVPVKAQEATVTVSGMIDPADMDPDLAALVAALGGPSQPVTLSLDSPARLGQELLRSMGRGPRGLQGLVTTPIRREPMQTGTQTISRAGVSSYSPEPRDKLVLDNQYSGFYMEVDWHLGGAPSVWVEHTDYAGLVQTEVFTKASAILKRGGTLAAQATMSLTPGACFFLVGPTALSFDGWAGKQASPAAKAVLDYAWTDAGITAGASAQYKTRTRSASLDAALDIRGKTENRCDPRTFSFTPTRADLSGSVKLPGQEVEARVYLRDLGNLTFSATALNARNPFQQIRGSLNAGVKYNGAAALSAFGPLADGGDLDLQPGDQVRVKYVRNGVLVEKNLPEALADLQP</sequence>
<comment type="caution">
    <text evidence="3">The sequence shown here is derived from an EMBL/GenBank/DDBJ whole genome shotgun (WGS) entry which is preliminary data.</text>
</comment>
<dbReference type="PROSITE" id="PS51257">
    <property type="entry name" value="PROKAR_LIPOPROTEIN"/>
    <property type="match status" value="1"/>
</dbReference>
<evidence type="ECO:0000313" key="3">
    <source>
        <dbReference type="EMBL" id="PNY81957.1"/>
    </source>
</evidence>
<feature type="region of interest" description="Disordered" evidence="1">
    <location>
        <begin position="24"/>
        <end position="48"/>
    </location>
</feature>
<keyword evidence="2" id="KW-0732">Signal</keyword>
<evidence type="ECO:0008006" key="5">
    <source>
        <dbReference type="Google" id="ProtNLM"/>
    </source>
</evidence>
<protein>
    <recommendedName>
        <fullName evidence="5">Lipoprotein</fullName>
    </recommendedName>
</protein>
<proteinExistence type="predicted"/>
<feature type="chain" id="PRO_5014461914" description="Lipoprotein" evidence="2">
    <location>
        <begin position="18"/>
        <end position="395"/>
    </location>
</feature>